<sequence length="139" mass="16267">MSSEVYSYLYEKILSEGALDVYTESIFMKKNRPAIKISVLCEVEDLEKFVDILILETSTFGVRYTKYNRAKIDREFREISTPYGNITVKLGYYKGSLIKVSPEYEQCKQMSKDNKVPIITIFNNINFFIQQEFKPNLLT</sequence>
<proteinExistence type="predicted"/>
<dbReference type="PANTHER" id="PTHR36566">
    <property type="entry name" value="NICKEL INSERTION PROTEIN-RELATED"/>
    <property type="match status" value="1"/>
</dbReference>
<dbReference type="PANTHER" id="PTHR36566:SF1">
    <property type="entry name" value="PYRIDINIUM-3,5-BISTHIOCARBOXYLIC ACID MONONUCLEOTIDE NICKEL INSERTION PROTEIN"/>
    <property type="match status" value="1"/>
</dbReference>
<evidence type="ECO:0008006" key="4">
    <source>
        <dbReference type="Google" id="ProtNLM"/>
    </source>
</evidence>
<name>A0A1M5PLU5_9FIRM</name>
<dbReference type="Pfam" id="PF01969">
    <property type="entry name" value="Ni_insertion"/>
    <property type="match status" value="1"/>
</dbReference>
<dbReference type="STRING" id="1121321.SAMN04488530_1155"/>
<dbReference type="OrthoDB" id="9765625at2"/>
<dbReference type="InterPro" id="IPR002822">
    <property type="entry name" value="Ni_insertion"/>
</dbReference>
<keyword evidence="1" id="KW-0533">Nickel</keyword>
<dbReference type="AlphaFoldDB" id="A0A1M5PLU5"/>
<gene>
    <name evidence="2" type="ORF">SAMN04488530_1155</name>
</gene>
<dbReference type="Proteomes" id="UP000243255">
    <property type="component" value="Unassembled WGS sequence"/>
</dbReference>
<dbReference type="EMBL" id="FQWX01000015">
    <property type="protein sequence ID" value="SHH02666.1"/>
    <property type="molecule type" value="Genomic_DNA"/>
</dbReference>
<reference evidence="3" key="1">
    <citation type="submission" date="2016-11" db="EMBL/GenBank/DDBJ databases">
        <authorList>
            <person name="Varghese N."/>
            <person name="Submissions S."/>
        </authorList>
    </citation>
    <scope>NUCLEOTIDE SEQUENCE [LARGE SCALE GENOMIC DNA]</scope>
    <source>
        <strain evidence="3">DSM 2635</strain>
    </source>
</reference>
<organism evidence="2 3">
    <name type="scientific">Asaccharospora irregularis DSM 2635</name>
    <dbReference type="NCBI Taxonomy" id="1121321"/>
    <lineage>
        <taxon>Bacteria</taxon>
        <taxon>Bacillati</taxon>
        <taxon>Bacillota</taxon>
        <taxon>Clostridia</taxon>
        <taxon>Peptostreptococcales</taxon>
        <taxon>Peptostreptococcaceae</taxon>
        <taxon>Asaccharospora</taxon>
    </lineage>
</organism>
<accession>A0A1M5PLU5</accession>
<evidence type="ECO:0000313" key="2">
    <source>
        <dbReference type="EMBL" id="SHH02666.1"/>
    </source>
</evidence>
<evidence type="ECO:0000313" key="3">
    <source>
        <dbReference type="Proteomes" id="UP000243255"/>
    </source>
</evidence>
<dbReference type="Gene3D" id="3.30.70.1380">
    <property type="entry name" value="Transcriptional regulatory protein pf0864 domain like"/>
    <property type="match status" value="1"/>
</dbReference>
<evidence type="ECO:0000256" key="1">
    <source>
        <dbReference type="ARBA" id="ARBA00022596"/>
    </source>
</evidence>
<dbReference type="Gene3D" id="3.10.20.300">
    <property type="entry name" value="mk0293 like domain"/>
    <property type="match status" value="1"/>
</dbReference>
<protein>
    <recommendedName>
        <fullName evidence="4">TIGR00299 family protein</fullName>
    </recommendedName>
</protein>
<keyword evidence="3" id="KW-1185">Reference proteome</keyword>